<dbReference type="GO" id="GO:0005886">
    <property type="term" value="C:plasma membrane"/>
    <property type="evidence" value="ECO:0007669"/>
    <property type="project" value="UniProtKB-SubCell"/>
</dbReference>
<dbReference type="InterPro" id="IPR050297">
    <property type="entry name" value="LipidA_mod_glycosyltrf_83"/>
</dbReference>
<feature type="domain" description="Glycosyltransferase RgtA/B/C/D-like" evidence="9">
    <location>
        <begin position="58"/>
        <end position="221"/>
    </location>
</feature>
<protein>
    <recommendedName>
        <fullName evidence="9">Glycosyltransferase RgtA/B/C/D-like domain-containing protein</fullName>
    </recommendedName>
</protein>
<dbReference type="EMBL" id="MCGG01000013">
    <property type="protein sequence ID" value="OEJ68461.1"/>
    <property type="molecule type" value="Genomic_DNA"/>
</dbReference>
<dbReference type="GO" id="GO:0009103">
    <property type="term" value="P:lipopolysaccharide biosynthetic process"/>
    <property type="evidence" value="ECO:0007669"/>
    <property type="project" value="UniProtKB-ARBA"/>
</dbReference>
<comment type="caution">
    <text evidence="10">The sequence shown here is derived from an EMBL/GenBank/DDBJ whole genome shotgun (WGS) entry which is preliminary data.</text>
</comment>
<feature type="transmembrane region" description="Helical" evidence="8">
    <location>
        <begin position="116"/>
        <end position="149"/>
    </location>
</feature>
<feature type="transmembrane region" description="Helical" evidence="8">
    <location>
        <begin position="299"/>
        <end position="316"/>
    </location>
</feature>
<gene>
    <name evidence="10" type="ORF">BEN30_05870</name>
</gene>
<dbReference type="STRING" id="28181.BEN30_05870"/>
<keyword evidence="2" id="KW-1003">Cell membrane</keyword>
<evidence type="ECO:0000256" key="3">
    <source>
        <dbReference type="ARBA" id="ARBA00022676"/>
    </source>
</evidence>
<reference evidence="11" key="1">
    <citation type="submission" date="2016-07" db="EMBL/GenBank/DDBJ databases">
        <authorList>
            <person name="Florea S."/>
            <person name="Webb J.S."/>
            <person name="Jaromczyk J."/>
            <person name="Schardl C.L."/>
        </authorList>
    </citation>
    <scope>NUCLEOTIDE SEQUENCE [LARGE SCALE GENOMIC DNA]</scope>
    <source>
        <strain evidence="11">MV-1</strain>
    </source>
</reference>
<evidence type="ECO:0000256" key="6">
    <source>
        <dbReference type="ARBA" id="ARBA00022989"/>
    </source>
</evidence>
<evidence type="ECO:0000259" key="9">
    <source>
        <dbReference type="Pfam" id="PF13231"/>
    </source>
</evidence>
<feature type="transmembrane region" description="Helical" evidence="8">
    <location>
        <begin position="161"/>
        <end position="192"/>
    </location>
</feature>
<evidence type="ECO:0000256" key="1">
    <source>
        <dbReference type="ARBA" id="ARBA00004651"/>
    </source>
</evidence>
<sequence length="512" mass="57175">MNSLLKTIERPIAIHMMVLALIVVYWSIRMWGFSALGADEAEQVLFAQSFQWGYDVANPPLYTWILLALFSIFGKSIGLTLAFKLIILGAIYIALYQAARISLGPERRLDAALAGLSPLLIFFVSWNSIFVYSHALLNALFVIFTYIAVLKVSKEGKWRWYLALGLLIGLGLLTKYSYAMFVFGLLGASLTISDLRRLIVSRRMLMTLAVASLVLFPHVLWLFDSLEQIKLTTAFKLQITNDVPYLEGVGKGLWNIIRALFAFMSPLWVLLLLIFPVFIKPPKNPQGPSLESVLLGRTLILILGLMAGMVVFGGVTQFRPNYLFLMILFPLWVFTRIPAESIASPRRKVYAALLVSAAILSVAGLSGKAFYDPLRCRKCQYLVPFKEIARELENRGFTGGTLFGSIYPVPLAGNLALYMDNARAVSLKLDRVHRTARPPLQSTPGQCLVVWMAPEMHGPITKNMISELVHNFDADIDPASVPTRLSFPFHRAPNKNVLIDYILLDPGSGRCK</sequence>
<evidence type="ECO:0000256" key="7">
    <source>
        <dbReference type="ARBA" id="ARBA00023136"/>
    </source>
</evidence>
<dbReference type="PANTHER" id="PTHR33908:SF11">
    <property type="entry name" value="MEMBRANE PROTEIN"/>
    <property type="match status" value="1"/>
</dbReference>
<organism evidence="10 11">
    <name type="scientific">Magnetovibrio blakemorei</name>
    <dbReference type="NCBI Taxonomy" id="28181"/>
    <lineage>
        <taxon>Bacteria</taxon>
        <taxon>Pseudomonadati</taxon>
        <taxon>Pseudomonadota</taxon>
        <taxon>Alphaproteobacteria</taxon>
        <taxon>Rhodospirillales</taxon>
        <taxon>Magnetovibrionaceae</taxon>
        <taxon>Magnetovibrio</taxon>
    </lineage>
</organism>
<dbReference type="OrthoDB" id="7336615at2"/>
<proteinExistence type="predicted"/>
<keyword evidence="11" id="KW-1185">Reference proteome</keyword>
<keyword evidence="3" id="KW-0328">Glycosyltransferase</keyword>
<evidence type="ECO:0000256" key="8">
    <source>
        <dbReference type="SAM" id="Phobius"/>
    </source>
</evidence>
<accession>A0A1E5Q9W9</accession>
<feature type="transmembrane region" description="Helical" evidence="8">
    <location>
        <begin position="351"/>
        <end position="371"/>
    </location>
</feature>
<evidence type="ECO:0000256" key="4">
    <source>
        <dbReference type="ARBA" id="ARBA00022679"/>
    </source>
</evidence>
<keyword evidence="5 8" id="KW-0812">Transmembrane</keyword>
<feature type="transmembrane region" description="Helical" evidence="8">
    <location>
        <begin position="204"/>
        <end position="223"/>
    </location>
</feature>
<name>A0A1E5Q9W9_9PROT</name>
<feature type="transmembrane region" description="Helical" evidence="8">
    <location>
        <begin position="62"/>
        <end position="95"/>
    </location>
</feature>
<keyword evidence="4" id="KW-0808">Transferase</keyword>
<dbReference type="GO" id="GO:0016763">
    <property type="term" value="F:pentosyltransferase activity"/>
    <property type="evidence" value="ECO:0007669"/>
    <property type="project" value="TreeGrafter"/>
</dbReference>
<dbReference type="InterPro" id="IPR038731">
    <property type="entry name" value="RgtA/B/C-like"/>
</dbReference>
<evidence type="ECO:0000313" key="10">
    <source>
        <dbReference type="EMBL" id="OEJ68461.1"/>
    </source>
</evidence>
<dbReference type="Proteomes" id="UP000095347">
    <property type="component" value="Unassembled WGS sequence"/>
</dbReference>
<dbReference type="Pfam" id="PF13231">
    <property type="entry name" value="PMT_2"/>
    <property type="match status" value="1"/>
</dbReference>
<evidence type="ECO:0000256" key="5">
    <source>
        <dbReference type="ARBA" id="ARBA00022692"/>
    </source>
</evidence>
<dbReference type="RefSeq" id="WP_069957123.1">
    <property type="nucleotide sequence ID" value="NZ_MCGG01000013.1"/>
</dbReference>
<feature type="transmembrane region" description="Helical" evidence="8">
    <location>
        <begin position="256"/>
        <end position="279"/>
    </location>
</feature>
<keyword evidence="7 8" id="KW-0472">Membrane</keyword>
<evidence type="ECO:0000313" key="11">
    <source>
        <dbReference type="Proteomes" id="UP000095347"/>
    </source>
</evidence>
<keyword evidence="6 8" id="KW-1133">Transmembrane helix</keyword>
<dbReference type="AlphaFoldDB" id="A0A1E5Q9W9"/>
<feature type="transmembrane region" description="Helical" evidence="8">
    <location>
        <begin position="322"/>
        <end position="339"/>
    </location>
</feature>
<evidence type="ECO:0000256" key="2">
    <source>
        <dbReference type="ARBA" id="ARBA00022475"/>
    </source>
</evidence>
<dbReference type="PANTHER" id="PTHR33908">
    <property type="entry name" value="MANNOSYLTRANSFERASE YKCB-RELATED"/>
    <property type="match status" value="1"/>
</dbReference>
<comment type="subcellular location">
    <subcellularLocation>
        <location evidence="1">Cell membrane</location>
        <topology evidence="1">Multi-pass membrane protein</topology>
    </subcellularLocation>
</comment>
<feature type="transmembrane region" description="Helical" evidence="8">
    <location>
        <begin position="12"/>
        <end position="28"/>
    </location>
</feature>